<comment type="caution">
    <text evidence="2">The sequence shown here is derived from an EMBL/GenBank/DDBJ whole genome shotgun (WGS) entry which is preliminary data.</text>
</comment>
<organism evidence="2">
    <name type="scientific">bioreactor metagenome</name>
    <dbReference type="NCBI Taxonomy" id="1076179"/>
    <lineage>
        <taxon>unclassified sequences</taxon>
        <taxon>metagenomes</taxon>
        <taxon>ecological metagenomes</taxon>
    </lineage>
</organism>
<accession>A0A645IPE7</accession>
<dbReference type="NCBIfam" id="TIGR04294">
    <property type="entry name" value="pre_pil_HX9DG"/>
    <property type="match status" value="1"/>
</dbReference>
<sequence>MEDWSTTDAPRPRAPFDCPASQPDLAANIRLRIDYTINIHMTAGYGKASRTRKASERGLVMDGYGTRNEADKGTSPGAATEYNSLIGTESLPAWRHSDGVNVLWFDGHVKNMRYGSIPTGTGDPAIKPERYFWGEGADAGGPGRTP</sequence>
<reference evidence="2" key="1">
    <citation type="submission" date="2019-08" db="EMBL/GenBank/DDBJ databases">
        <authorList>
            <person name="Kucharzyk K."/>
            <person name="Murdoch R.W."/>
            <person name="Higgins S."/>
            <person name="Loffler F."/>
        </authorList>
    </citation>
    <scope>NUCLEOTIDE SEQUENCE</scope>
</reference>
<gene>
    <name evidence="2" type="ORF">SDC9_197840</name>
</gene>
<dbReference type="EMBL" id="VSSQ01114178">
    <property type="protein sequence ID" value="MPN50214.1"/>
    <property type="molecule type" value="Genomic_DNA"/>
</dbReference>
<feature type="region of interest" description="Disordered" evidence="1">
    <location>
        <begin position="58"/>
        <end position="78"/>
    </location>
</feature>
<evidence type="ECO:0000256" key="1">
    <source>
        <dbReference type="SAM" id="MobiDB-lite"/>
    </source>
</evidence>
<protein>
    <submittedName>
        <fullName evidence="2">Uncharacterized protein</fullName>
    </submittedName>
</protein>
<evidence type="ECO:0000313" key="2">
    <source>
        <dbReference type="EMBL" id="MPN50214.1"/>
    </source>
</evidence>
<proteinExistence type="predicted"/>
<dbReference type="InterPro" id="IPR027558">
    <property type="entry name" value="Pre_pil_HX9DG_C"/>
</dbReference>
<dbReference type="AlphaFoldDB" id="A0A645IPE7"/>
<name>A0A645IPE7_9ZZZZ</name>